<dbReference type="NCBIfam" id="NF002007">
    <property type="entry name" value="PRK00808.1"/>
    <property type="match status" value="1"/>
</dbReference>
<dbReference type="PANTHER" id="PTHR37164">
    <property type="entry name" value="BACTERIOHEMERYTHRIN"/>
    <property type="match status" value="1"/>
</dbReference>
<dbReference type="STRING" id="1499967.U27_01310"/>
<evidence type="ECO:0000259" key="4">
    <source>
        <dbReference type="Pfam" id="PF01814"/>
    </source>
</evidence>
<evidence type="ECO:0000256" key="1">
    <source>
        <dbReference type="ARBA" id="ARBA00010587"/>
    </source>
</evidence>
<keyword evidence="2" id="KW-0479">Metal-binding</keyword>
<dbReference type="InterPro" id="IPR012312">
    <property type="entry name" value="Hemerythrin-like"/>
</dbReference>
<dbReference type="eggNOG" id="COG2703">
    <property type="taxonomic scope" value="Bacteria"/>
</dbReference>
<organism evidence="5">
    <name type="scientific">Vecturithrix granuli</name>
    <dbReference type="NCBI Taxonomy" id="1499967"/>
    <lineage>
        <taxon>Bacteria</taxon>
        <taxon>Candidatus Moduliflexota</taxon>
        <taxon>Candidatus Vecturitrichia</taxon>
        <taxon>Candidatus Vecturitrichales</taxon>
        <taxon>Candidatus Vecturitrichaceae</taxon>
        <taxon>Candidatus Vecturithrix</taxon>
    </lineage>
</organism>
<dbReference type="SUPFAM" id="SSF47188">
    <property type="entry name" value="Hemerythrin-like"/>
    <property type="match status" value="1"/>
</dbReference>
<dbReference type="EMBL" id="DF820479">
    <property type="protein sequence ID" value="GAK61410.1"/>
    <property type="molecule type" value="Genomic_DNA"/>
</dbReference>
<evidence type="ECO:0000256" key="2">
    <source>
        <dbReference type="ARBA" id="ARBA00022723"/>
    </source>
</evidence>
<evidence type="ECO:0000256" key="3">
    <source>
        <dbReference type="ARBA" id="ARBA00023004"/>
    </source>
</evidence>
<protein>
    <recommendedName>
        <fullName evidence="4">Hemerythrin-like domain-containing protein</fullName>
    </recommendedName>
</protein>
<evidence type="ECO:0000313" key="5">
    <source>
        <dbReference type="EMBL" id="GAK61410.1"/>
    </source>
</evidence>
<accession>A0A081CA05</accession>
<dbReference type="InterPro" id="IPR012827">
    <property type="entry name" value="Hemerythrin_metal-bd"/>
</dbReference>
<dbReference type="InterPro" id="IPR035938">
    <property type="entry name" value="Hemerythrin-like_sf"/>
</dbReference>
<dbReference type="Gene3D" id="1.20.120.50">
    <property type="entry name" value="Hemerythrin-like"/>
    <property type="match status" value="1"/>
</dbReference>
<keyword evidence="6" id="KW-1185">Reference proteome</keyword>
<dbReference type="CDD" id="cd12107">
    <property type="entry name" value="Hemerythrin"/>
    <property type="match status" value="1"/>
</dbReference>
<dbReference type="InterPro" id="IPR050669">
    <property type="entry name" value="Hemerythrin"/>
</dbReference>
<dbReference type="InterPro" id="IPR016131">
    <property type="entry name" value="Haemerythrin_Fe_BS"/>
</dbReference>
<keyword evidence="3" id="KW-0408">Iron</keyword>
<comment type="similarity">
    <text evidence="1">Belongs to the hemerythrin family.</text>
</comment>
<feature type="domain" description="Hemerythrin-like" evidence="4">
    <location>
        <begin position="13"/>
        <end position="129"/>
    </location>
</feature>
<dbReference type="NCBIfam" id="TIGR02481">
    <property type="entry name" value="hemeryth_dom"/>
    <property type="match status" value="1"/>
</dbReference>
<reference evidence="5" key="1">
    <citation type="journal article" date="2015" name="PeerJ">
        <title>First genomic representation of candidate bacterial phylum KSB3 points to enhanced environmental sensing as a trigger of wastewater bulking.</title>
        <authorList>
            <person name="Sekiguchi Y."/>
            <person name="Ohashi A."/>
            <person name="Parks D.H."/>
            <person name="Yamauchi T."/>
            <person name="Tyson G.W."/>
            <person name="Hugenholtz P."/>
        </authorList>
    </citation>
    <scope>NUCLEOTIDE SEQUENCE [LARGE SCALE GENOMIC DNA]</scope>
</reference>
<proteinExistence type="inferred from homology"/>
<dbReference type="Proteomes" id="UP000030661">
    <property type="component" value="Unassembled WGS sequence"/>
</dbReference>
<sequence length="135" mass="16212">MAFMQWDDQYSVGIKVIDDQHKRLFAMIQDFYDQMRQKHTREGISTLLKGLADYSLYHFNSEEALMTRHQYPGYLQHKNEHTKFIQKVEEFRLRFDSGQLLIPIEIAEFLKTWLSNHILKTDQQFAPFLREIGVK</sequence>
<dbReference type="NCBIfam" id="NF033749">
    <property type="entry name" value="bact_hemeryth"/>
    <property type="match status" value="1"/>
</dbReference>
<dbReference type="AlphaFoldDB" id="A0A081CA05"/>
<gene>
    <name evidence="5" type="ORF">U27_01310</name>
</gene>
<dbReference type="HOGENOM" id="CLU_086902_3_1_0"/>
<dbReference type="GO" id="GO:0046872">
    <property type="term" value="F:metal ion binding"/>
    <property type="evidence" value="ECO:0007669"/>
    <property type="project" value="UniProtKB-KW"/>
</dbReference>
<evidence type="ECO:0000313" key="6">
    <source>
        <dbReference type="Proteomes" id="UP000030661"/>
    </source>
</evidence>
<name>A0A081CA05_VECG1</name>
<dbReference type="PROSITE" id="PS00550">
    <property type="entry name" value="HEMERYTHRINS"/>
    <property type="match status" value="1"/>
</dbReference>
<dbReference type="Pfam" id="PF01814">
    <property type="entry name" value="Hemerythrin"/>
    <property type="match status" value="1"/>
</dbReference>
<dbReference type="PANTHER" id="PTHR37164:SF1">
    <property type="entry name" value="BACTERIOHEMERYTHRIN"/>
    <property type="match status" value="1"/>
</dbReference>